<comment type="caution">
    <text evidence="5">The sequence shown here is derived from an EMBL/GenBank/DDBJ whole genome shotgun (WGS) entry which is preliminary data.</text>
</comment>
<feature type="modified residue" description="4-aspartylphosphate" evidence="3">
    <location>
        <position position="54"/>
    </location>
</feature>
<dbReference type="InterPro" id="IPR052048">
    <property type="entry name" value="ST_Response_Regulator"/>
</dbReference>
<proteinExistence type="predicted"/>
<evidence type="ECO:0000313" key="6">
    <source>
        <dbReference type="Proteomes" id="UP000736583"/>
    </source>
</evidence>
<dbReference type="InterPro" id="IPR011006">
    <property type="entry name" value="CheY-like_superfamily"/>
</dbReference>
<name>A0ABS6F0W7_9CLOT</name>
<dbReference type="InterPro" id="IPR013972">
    <property type="entry name" value="YcbB"/>
</dbReference>
<dbReference type="EMBL" id="JAHLQL010000002">
    <property type="protein sequence ID" value="MBU5591888.1"/>
    <property type="molecule type" value="Genomic_DNA"/>
</dbReference>
<dbReference type="PANTHER" id="PTHR43228:SF8">
    <property type="entry name" value="TRANSCRIPTIONAL REGULATORY PROTEIN GLNL"/>
    <property type="match status" value="1"/>
</dbReference>
<dbReference type="SMART" id="SM00448">
    <property type="entry name" value="REC"/>
    <property type="match status" value="1"/>
</dbReference>
<evidence type="ECO:0000259" key="4">
    <source>
        <dbReference type="PROSITE" id="PS50110"/>
    </source>
</evidence>
<dbReference type="Gene3D" id="3.40.50.2300">
    <property type="match status" value="1"/>
</dbReference>
<dbReference type="PROSITE" id="PS50110">
    <property type="entry name" value="RESPONSE_REGULATORY"/>
    <property type="match status" value="1"/>
</dbReference>
<comment type="function">
    <text evidence="2">May play the central regulatory role in sporulation. It may be an element of the effector pathway responsible for the activation of sporulation genes in response to nutritional stress. Spo0A may act in concert with spo0H (a sigma factor) to control the expression of some genes that are critical to the sporulation process.</text>
</comment>
<gene>
    <name evidence="5" type="ORF">KQI89_08925</name>
</gene>
<dbReference type="PANTHER" id="PTHR43228">
    <property type="entry name" value="TWO-COMPONENT RESPONSE REGULATOR"/>
    <property type="match status" value="1"/>
</dbReference>
<organism evidence="5 6">
    <name type="scientific">Clostridium simiarum</name>
    <dbReference type="NCBI Taxonomy" id="2841506"/>
    <lineage>
        <taxon>Bacteria</taxon>
        <taxon>Bacillati</taxon>
        <taxon>Bacillota</taxon>
        <taxon>Clostridia</taxon>
        <taxon>Eubacteriales</taxon>
        <taxon>Clostridiaceae</taxon>
        <taxon>Clostridium</taxon>
    </lineage>
</organism>
<reference evidence="5 6" key="1">
    <citation type="submission" date="2021-06" db="EMBL/GenBank/DDBJ databases">
        <authorList>
            <person name="Sun Q."/>
            <person name="Li D."/>
        </authorList>
    </citation>
    <scope>NUCLEOTIDE SEQUENCE [LARGE SCALE GENOMIC DNA]</scope>
    <source>
        <strain evidence="5 6">MSJ-4</strain>
    </source>
</reference>
<evidence type="ECO:0000256" key="2">
    <source>
        <dbReference type="ARBA" id="ARBA00024867"/>
    </source>
</evidence>
<keyword evidence="3" id="KW-0597">Phosphoprotein</keyword>
<evidence type="ECO:0000313" key="5">
    <source>
        <dbReference type="EMBL" id="MBU5591888.1"/>
    </source>
</evidence>
<dbReference type="Pfam" id="PF08664">
    <property type="entry name" value="YcbB"/>
    <property type="match status" value="1"/>
</dbReference>
<sequence>MKILIVDDDFNIHKILTMIIEHEKIGQVIENRSLDGTEVFNLIEKEKPDIIIVDLLMPGKDGIELIKEINCRYNNIRFIMISQVTSKDMIEKAYASGIEFFINKPINAIEVKAVLSRVINDILMREKLNKIQTLFEVENVREDTMQAPPKVSIQDNVKDIMKRIGILGEGGEEDIIKALSYMVRDEGILDKSTLNEFFKKISCKPKSTEQRIRRTAFVAMNNLANLGIEDYMNETFTEFSTSLFSFDDIKKEMDYIRGKSKERGKVNVKKFLQGIFYYIKDF</sequence>
<keyword evidence="6" id="KW-1185">Reference proteome</keyword>
<dbReference type="Proteomes" id="UP000736583">
    <property type="component" value="Unassembled WGS sequence"/>
</dbReference>
<evidence type="ECO:0000256" key="1">
    <source>
        <dbReference type="ARBA" id="ARBA00018672"/>
    </source>
</evidence>
<accession>A0ABS6F0W7</accession>
<dbReference type="RefSeq" id="WP_032120508.1">
    <property type="nucleotide sequence ID" value="NZ_JAHLQL010000002.1"/>
</dbReference>
<evidence type="ECO:0000256" key="3">
    <source>
        <dbReference type="PROSITE-ProRule" id="PRU00169"/>
    </source>
</evidence>
<protein>
    <recommendedName>
        <fullName evidence="1">Stage 0 sporulation protein A homolog</fullName>
    </recommendedName>
</protein>
<dbReference type="Pfam" id="PF00072">
    <property type="entry name" value="Response_reg"/>
    <property type="match status" value="1"/>
</dbReference>
<feature type="domain" description="Response regulatory" evidence="4">
    <location>
        <begin position="2"/>
        <end position="119"/>
    </location>
</feature>
<dbReference type="InterPro" id="IPR001789">
    <property type="entry name" value="Sig_transdc_resp-reg_receiver"/>
</dbReference>
<dbReference type="SUPFAM" id="SSF52172">
    <property type="entry name" value="CheY-like"/>
    <property type="match status" value="1"/>
</dbReference>